<dbReference type="AlphaFoldDB" id="A0A8J5TE71"/>
<reference evidence="2" key="2">
    <citation type="submission" date="2021-02" db="EMBL/GenBank/DDBJ databases">
        <authorList>
            <person name="Kimball J.A."/>
            <person name="Haas M.W."/>
            <person name="Macchietto M."/>
            <person name="Kono T."/>
            <person name="Duquette J."/>
            <person name="Shao M."/>
        </authorList>
    </citation>
    <scope>NUCLEOTIDE SEQUENCE</scope>
    <source>
        <tissue evidence="2">Fresh leaf tissue</tissue>
    </source>
</reference>
<protein>
    <submittedName>
        <fullName evidence="2">Uncharacterized protein</fullName>
    </submittedName>
</protein>
<sequence length="69" mass="7488">MEAWTAGWLTRRGRKQEETQLRSGETQGKQLFGHSDGEQRGARGAARHAAVFVVGPLQRLAIRAGSSAV</sequence>
<feature type="region of interest" description="Disordered" evidence="1">
    <location>
        <begin position="1"/>
        <end position="44"/>
    </location>
</feature>
<reference evidence="2" key="1">
    <citation type="journal article" date="2021" name="bioRxiv">
        <title>Whole Genome Assembly and Annotation of Northern Wild Rice, Zizania palustris L., Supports a Whole Genome Duplication in the Zizania Genus.</title>
        <authorList>
            <person name="Haas M."/>
            <person name="Kono T."/>
            <person name="Macchietto M."/>
            <person name="Millas R."/>
            <person name="McGilp L."/>
            <person name="Shao M."/>
            <person name="Duquette J."/>
            <person name="Hirsch C.N."/>
            <person name="Kimball J."/>
        </authorList>
    </citation>
    <scope>NUCLEOTIDE SEQUENCE</scope>
    <source>
        <tissue evidence="2">Fresh leaf tissue</tissue>
    </source>
</reference>
<comment type="caution">
    <text evidence="2">The sequence shown here is derived from an EMBL/GenBank/DDBJ whole genome shotgun (WGS) entry which is preliminary data.</text>
</comment>
<dbReference type="EMBL" id="JAAALK010000283">
    <property type="protein sequence ID" value="KAG8073566.1"/>
    <property type="molecule type" value="Genomic_DNA"/>
</dbReference>
<evidence type="ECO:0000313" key="2">
    <source>
        <dbReference type="EMBL" id="KAG8073566.1"/>
    </source>
</evidence>
<proteinExistence type="predicted"/>
<evidence type="ECO:0000313" key="3">
    <source>
        <dbReference type="Proteomes" id="UP000729402"/>
    </source>
</evidence>
<gene>
    <name evidence="2" type="ORF">GUJ93_ZPchr0006g44864</name>
</gene>
<dbReference type="Proteomes" id="UP000729402">
    <property type="component" value="Unassembled WGS sequence"/>
</dbReference>
<name>A0A8J5TE71_ZIZPA</name>
<evidence type="ECO:0000256" key="1">
    <source>
        <dbReference type="SAM" id="MobiDB-lite"/>
    </source>
</evidence>
<organism evidence="2 3">
    <name type="scientific">Zizania palustris</name>
    <name type="common">Northern wild rice</name>
    <dbReference type="NCBI Taxonomy" id="103762"/>
    <lineage>
        <taxon>Eukaryota</taxon>
        <taxon>Viridiplantae</taxon>
        <taxon>Streptophyta</taxon>
        <taxon>Embryophyta</taxon>
        <taxon>Tracheophyta</taxon>
        <taxon>Spermatophyta</taxon>
        <taxon>Magnoliopsida</taxon>
        <taxon>Liliopsida</taxon>
        <taxon>Poales</taxon>
        <taxon>Poaceae</taxon>
        <taxon>BOP clade</taxon>
        <taxon>Oryzoideae</taxon>
        <taxon>Oryzeae</taxon>
        <taxon>Zizaniinae</taxon>
        <taxon>Zizania</taxon>
    </lineage>
</organism>
<accession>A0A8J5TE71</accession>
<keyword evidence="3" id="KW-1185">Reference proteome</keyword>